<proteinExistence type="predicted"/>
<dbReference type="Gene3D" id="3.30.65.10">
    <property type="entry name" value="Bacterial Topoisomerase I, domain 1"/>
    <property type="match status" value="1"/>
</dbReference>
<keyword evidence="5" id="KW-1185">Reference proteome</keyword>
<dbReference type="AlphaFoldDB" id="Q21XF5"/>
<dbReference type="InterPro" id="IPR011335">
    <property type="entry name" value="Restrct_endonuc-II-like"/>
</dbReference>
<keyword evidence="1" id="KW-1133">Transmembrane helix</keyword>
<dbReference type="REBASE" id="12091">
    <property type="entry name" value="RfeDMrrP"/>
</dbReference>
<name>Q21XF5_ALBFT</name>
<dbReference type="GO" id="GO:0015666">
    <property type="term" value="F:restriction endodeoxyribonuclease activity"/>
    <property type="evidence" value="ECO:0007669"/>
    <property type="project" value="TreeGrafter"/>
</dbReference>
<feature type="transmembrane region" description="Helical" evidence="1">
    <location>
        <begin position="44"/>
        <end position="68"/>
    </location>
</feature>
<dbReference type="EMBL" id="CP000267">
    <property type="protein sequence ID" value="ABD69548.1"/>
    <property type="molecule type" value="Genomic_DNA"/>
</dbReference>
<dbReference type="Proteomes" id="UP000008332">
    <property type="component" value="Chromosome"/>
</dbReference>
<dbReference type="eggNOG" id="COG0551">
    <property type="taxonomic scope" value="Bacteria"/>
</dbReference>
<evidence type="ECO:0000313" key="4">
    <source>
        <dbReference type="EMBL" id="ABD69548.1"/>
    </source>
</evidence>
<keyword evidence="4" id="KW-0255">Endonuclease</keyword>
<protein>
    <submittedName>
        <fullName evidence="4">Restriction endonuclease</fullName>
    </submittedName>
</protein>
<dbReference type="eggNOG" id="COG1787">
    <property type="taxonomic scope" value="Bacteria"/>
</dbReference>
<accession>Q21XF5</accession>
<feature type="transmembrane region" description="Helical" evidence="1">
    <location>
        <begin position="21"/>
        <end position="38"/>
    </location>
</feature>
<dbReference type="SUPFAM" id="SSF52980">
    <property type="entry name" value="Restriction endonuclease-like"/>
    <property type="match status" value="1"/>
</dbReference>
<keyword evidence="4" id="KW-0540">Nuclease</keyword>
<dbReference type="Pfam" id="PF01396">
    <property type="entry name" value="Zn_ribbon_Top1"/>
    <property type="match status" value="1"/>
</dbReference>
<evidence type="ECO:0000259" key="2">
    <source>
        <dbReference type="Pfam" id="PF01396"/>
    </source>
</evidence>
<keyword evidence="4" id="KW-0378">Hydrolase</keyword>
<dbReference type="GO" id="GO:0003677">
    <property type="term" value="F:DNA binding"/>
    <property type="evidence" value="ECO:0007669"/>
    <property type="project" value="InterPro"/>
</dbReference>
<reference evidence="5" key="1">
    <citation type="submission" date="2006-02" db="EMBL/GenBank/DDBJ databases">
        <title>Complete sequence of chromosome of Rhodoferax ferrireducens DSM 15236.</title>
        <authorList>
            <person name="Copeland A."/>
            <person name="Lucas S."/>
            <person name="Lapidus A."/>
            <person name="Barry K."/>
            <person name="Detter J.C."/>
            <person name="Glavina del Rio T."/>
            <person name="Hammon N."/>
            <person name="Israni S."/>
            <person name="Pitluck S."/>
            <person name="Brettin T."/>
            <person name="Bruce D."/>
            <person name="Han C."/>
            <person name="Tapia R."/>
            <person name="Gilna P."/>
            <person name="Kiss H."/>
            <person name="Schmutz J."/>
            <person name="Larimer F."/>
            <person name="Land M."/>
            <person name="Kyrpides N."/>
            <person name="Ivanova N."/>
            <person name="Richardson P."/>
        </authorList>
    </citation>
    <scope>NUCLEOTIDE SEQUENCE [LARGE SCALE GENOMIC DNA]</scope>
    <source>
        <strain evidence="5">ATCC BAA-621 / DSM 15236 / T118</strain>
    </source>
</reference>
<dbReference type="PANTHER" id="PTHR30015:SF7">
    <property type="entry name" value="TYPE IV METHYL-DIRECTED RESTRICTION ENZYME ECOKMRR"/>
    <property type="match status" value="1"/>
</dbReference>
<keyword evidence="1" id="KW-0812">Transmembrane</keyword>
<gene>
    <name evidence="4" type="ordered locus">Rfer_1819</name>
</gene>
<dbReference type="GO" id="GO:0003916">
    <property type="term" value="F:DNA topoisomerase activity"/>
    <property type="evidence" value="ECO:0007669"/>
    <property type="project" value="InterPro"/>
</dbReference>
<dbReference type="GO" id="GO:0006265">
    <property type="term" value="P:DNA topological change"/>
    <property type="evidence" value="ECO:0007669"/>
    <property type="project" value="InterPro"/>
</dbReference>
<organism evidence="4 5">
    <name type="scientific">Albidiferax ferrireducens (strain ATCC BAA-621 / DSM 15236 / T118)</name>
    <name type="common">Rhodoferax ferrireducens</name>
    <dbReference type="NCBI Taxonomy" id="338969"/>
    <lineage>
        <taxon>Bacteria</taxon>
        <taxon>Pseudomonadati</taxon>
        <taxon>Pseudomonadota</taxon>
        <taxon>Betaproteobacteria</taxon>
        <taxon>Burkholderiales</taxon>
        <taxon>Comamonadaceae</taxon>
        <taxon>Rhodoferax</taxon>
    </lineage>
</organism>
<evidence type="ECO:0000259" key="3">
    <source>
        <dbReference type="Pfam" id="PF04471"/>
    </source>
</evidence>
<feature type="domain" description="DNA topoisomerase type IA zn finger" evidence="2">
    <location>
        <begin position="268"/>
        <end position="302"/>
    </location>
</feature>
<dbReference type="InterPro" id="IPR052906">
    <property type="entry name" value="Type_IV_Methyl-Rstrct_Enzyme"/>
</dbReference>
<feature type="domain" description="Restriction endonuclease type IV Mrr" evidence="3">
    <location>
        <begin position="133"/>
        <end position="244"/>
    </location>
</feature>
<evidence type="ECO:0000256" key="1">
    <source>
        <dbReference type="SAM" id="Phobius"/>
    </source>
</evidence>
<dbReference type="RefSeq" id="WP_011464116.1">
    <property type="nucleotide sequence ID" value="NC_007908.1"/>
</dbReference>
<dbReference type="STRING" id="338969.Rfer_1819"/>
<dbReference type="PANTHER" id="PTHR30015">
    <property type="entry name" value="MRR RESTRICTION SYSTEM PROTEIN"/>
    <property type="match status" value="1"/>
</dbReference>
<dbReference type="InterPro" id="IPR011856">
    <property type="entry name" value="tRNA_endonuc-like_dom_sf"/>
</dbReference>
<dbReference type="HOGENOM" id="CLU_050636_1_0_4"/>
<dbReference type="GO" id="GO:0005694">
    <property type="term" value="C:chromosome"/>
    <property type="evidence" value="ECO:0007669"/>
    <property type="project" value="InterPro"/>
</dbReference>
<sequence>MARSKSNKRQKRAVNTLQEKGIGLCALGLGFLIIPWFIGSSPMLKVVAAGLRTPGWLALAAGVVLLGIHHVTQAKIAKTNPLPQLTPRAPTPTERTVLQGTKDDIAAHRRAPSAAAPPTRQVATRWSPAVFAAIEWRRFEAVCEALFAQAGFETRSQSHGADGGVDIWLHSANAQGPVAVVQCKHWQGKAVGVKEIREFFGVMASHQLKRGTYATTSTYTADAQQFAKANGINAMDGPALLALIAKRTPEQQQALLAVAHEGEYWRPTCASCGIKLVERTPAKGGPAFWGCSNYPRCKSRLPMVAAMR</sequence>
<dbReference type="InterPro" id="IPR007560">
    <property type="entry name" value="Restrct_endonuc_IV_Mrr"/>
</dbReference>
<keyword evidence="1" id="KW-0472">Membrane</keyword>
<dbReference type="OrthoDB" id="5782056at2"/>
<dbReference type="Gene3D" id="3.40.1350.10">
    <property type="match status" value="1"/>
</dbReference>
<dbReference type="GO" id="GO:0009307">
    <property type="term" value="P:DNA restriction-modification system"/>
    <property type="evidence" value="ECO:0007669"/>
    <property type="project" value="InterPro"/>
</dbReference>
<dbReference type="Pfam" id="PF04471">
    <property type="entry name" value="Mrr_cat"/>
    <property type="match status" value="1"/>
</dbReference>
<evidence type="ECO:0000313" key="5">
    <source>
        <dbReference type="Proteomes" id="UP000008332"/>
    </source>
</evidence>
<dbReference type="KEGG" id="rfr:Rfer_1819"/>
<dbReference type="InterPro" id="IPR013498">
    <property type="entry name" value="Topo_IA_Znf"/>
</dbReference>